<keyword evidence="1" id="KW-0863">Zinc-finger</keyword>
<evidence type="ECO:0000256" key="2">
    <source>
        <dbReference type="SAM" id="MobiDB-lite"/>
    </source>
</evidence>
<dbReference type="InterPro" id="IPR051718">
    <property type="entry name" value="ARF_GTPase-activating"/>
</dbReference>
<dbReference type="InterPro" id="IPR009060">
    <property type="entry name" value="UBA-like_sf"/>
</dbReference>
<accession>A0ABR4P067</accession>
<gene>
    <name evidence="4" type="ORF">RNJ44_02780</name>
</gene>
<reference evidence="4 5" key="1">
    <citation type="submission" date="2024-05" db="EMBL/GenBank/DDBJ databases">
        <title>Long read based assembly of the Candida bracarensis genome reveals expanded adhesin content.</title>
        <authorList>
            <person name="Marcet-Houben M."/>
            <person name="Ksiezopolska E."/>
            <person name="Gabaldon T."/>
        </authorList>
    </citation>
    <scope>NUCLEOTIDE SEQUENCE [LARGE SCALE GENOMIC DNA]</scope>
    <source>
        <strain evidence="4 5">CBM6</strain>
    </source>
</reference>
<feature type="region of interest" description="Disordered" evidence="2">
    <location>
        <begin position="254"/>
        <end position="311"/>
    </location>
</feature>
<comment type="caution">
    <text evidence="4">The sequence shown here is derived from an EMBL/GenBank/DDBJ whole genome shotgun (WGS) entry which is preliminary data.</text>
</comment>
<dbReference type="PRINTS" id="PR00405">
    <property type="entry name" value="REVINTRACTNG"/>
</dbReference>
<dbReference type="CDD" id="cd14400">
    <property type="entry name" value="UBA_Gts1p_like"/>
    <property type="match status" value="1"/>
</dbReference>
<protein>
    <submittedName>
        <fullName evidence="4">Protein GTS1</fullName>
    </submittedName>
</protein>
<evidence type="ECO:0000256" key="1">
    <source>
        <dbReference type="PROSITE-ProRule" id="PRU00288"/>
    </source>
</evidence>
<dbReference type="Pfam" id="PF01412">
    <property type="entry name" value="ArfGap"/>
    <property type="match status" value="1"/>
</dbReference>
<dbReference type="CDD" id="cd08204">
    <property type="entry name" value="ArfGap"/>
    <property type="match status" value="1"/>
</dbReference>
<dbReference type="SMART" id="SM00105">
    <property type="entry name" value="ArfGap"/>
    <property type="match status" value="1"/>
</dbReference>
<dbReference type="SUPFAM" id="SSF46934">
    <property type="entry name" value="UBA-like"/>
    <property type="match status" value="1"/>
</dbReference>
<name>A0ABR4P067_9SACH</name>
<feature type="compositionally biased region" description="Low complexity" evidence="2">
    <location>
        <begin position="182"/>
        <end position="202"/>
    </location>
</feature>
<dbReference type="InterPro" id="IPR037278">
    <property type="entry name" value="ARFGAP/RecO"/>
</dbReference>
<evidence type="ECO:0000259" key="3">
    <source>
        <dbReference type="PROSITE" id="PS50115"/>
    </source>
</evidence>
<sequence>MRVKRASSRATFDSGVDEELKDILNRPENGNRCGECGNLVPTWCSTNLGIFLCGRCASVHRKILGTNADDESGIFSNVKSLSMERWTSEEVDSVISLGGNKGNQRKWNPHNEPFVFDGDEDKSAVETFIRNKYIIGKFRDDEVMPSDFGSYRSGGRRRANSRYDDDDEYDDYGMPRNRSRSRSLGNRSRASSFYRSGSSSHLSKYDRAHQKFGRELRELRDRGYTNEDDNIDALTYSHGDVYGAIDYLKRRDDNLSRGSSRATGQSSAPTSKVDMSHTSTTSNPPLPTRKPQGPKPAVFDGTNVIQPGLNEPKPAVFDGTVQQYYDPATGMVYVDQQQYMMAMQQQQLQQQQLQQQQLQQAQMVQQMQPQVQYGVAPVQPLSTGVMPQGMMPQGTMQQGIMPSSGTGIAQYPQMQQGYQQQIDKNSIMNLYNRPDQYTTPVEITPNHPQYQQIMQQQYQNQNQFGL</sequence>
<keyword evidence="1" id="KW-0862">Zinc</keyword>
<feature type="domain" description="Arf-GAP" evidence="3">
    <location>
        <begin position="17"/>
        <end position="133"/>
    </location>
</feature>
<keyword evidence="5" id="KW-1185">Reference proteome</keyword>
<dbReference type="Gene3D" id="1.10.220.150">
    <property type="entry name" value="Arf GTPase activating protein"/>
    <property type="match status" value="1"/>
</dbReference>
<dbReference type="PANTHER" id="PTHR45705">
    <property type="entry name" value="FI20236P1"/>
    <property type="match status" value="1"/>
</dbReference>
<dbReference type="SUPFAM" id="SSF57863">
    <property type="entry name" value="ArfGap/RecO-like zinc finger"/>
    <property type="match status" value="1"/>
</dbReference>
<dbReference type="EMBL" id="JBEVYD010000002">
    <property type="protein sequence ID" value="KAL3234992.1"/>
    <property type="molecule type" value="Genomic_DNA"/>
</dbReference>
<feature type="compositionally biased region" description="Polar residues" evidence="2">
    <location>
        <begin position="256"/>
        <end position="270"/>
    </location>
</feature>
<dbReference type="InterPro" id="IPR001164">
    <property type="entry name" value="ArfGAP_dom"/>
</dbReference>
<organism evidence="4 5">
    <name type="scientific">Nakaseomyces bracarensis</name>
    <dbReference type="NCBI Taxonomy" id="273131"/>
    <lineage>
        <taxon>Eukaryota</taxon>
        <taxon>Fungi</taxon>
        <taxon>Dikarya</taxon>
        <taxon>Ascomycota</taxon>
        <taxon>Saccharomycotina</taxon>
        <taxon>Saccharomycetes</taxon>
        <taxon>Saccharomycetales</taxon>
        <taxon>Saccharomycetaceae</taxon>
        <taxon>Nakaseomyces</taxon>
    </lineage>
</organism>
<dbReference type="Gene3D" id="1.10.8.10">
    <property type="entry name" value="DNA helicase RuvA subunit, C-terminal domain"/>
    <property type="match status" value="1"/>
</dbReference>
<dbReference type="Proteomes" id="UP001623330">
    <property type="component" value="Unassembled WGS sequence"/>
</dbReference>
<evidence type="ECO:0000313" key="5">
    <source>
        <dbReference type="Proteomes" id="UP001623330"/>
    </source>
</evidence>
<proteinExistence type="predicted"/>
<dbReference type="InterPro" id="IPR038508">
    <property type="entry name" value="ArfGAP_dom_sf"/>
</dbReference>
<keyword evidence="1" id="KW-0479">Metal-binding</keyword>
<dbReference type="PANTHER" id="PTHR45705:SF9">
    <property type="entry name" value="PROTEIN GTS1"/>
    <property type="match status" value="1"/>
</dbReference>
<feature type="region of interest" description="Disordered" evidence="2">
    <location>
        <begin position="149"/>
        <end position="207"/>
    </location>
</feature>
<evidence type="ECO:0000313" key="4">
    <source>
        <dbReference type="EMBL" id="KAL3234992.1"/>
    </source>
</evidence>
<dbReference type="PROSITE" id="PS50115">
    <property type="entry name" value="ARFGAP"/>
    <property type="match status" value="1"/>
</dbReference>